<dbReference type="PANTHER" id="PTHR31157:SF1">
    <property type="entry name" value="SCP DOMAIN-CONTAINING PROTEIN"/>
    <property type="match status" value="1"/>
</dbReference>
<comment type="caution">
    <text evidence="2">The sequence shown here is derived from an EMBL/GenBank/DDBJ whole genome shotgun (WGS) entry which is preliminary data.</text>
</comment>
<gene>
    <name evidence="2" type="ORF">BFN67_02930</name>
</gene>
<sequence>MTVTASGSLSLECPPNIKRRRFLKAASLGIILGLAGCGALNMETGDGVSTSAVSTLARIRTAAGLRVLAADRRLERAALQQARYMAAARSMTHNTGWGRDFVSRVKDNGIEGVAAENIAEGRMDIERLFAMWMDSPPHRRNMLDGRFTRFGLAYVRDARNPDWRYWALLLGT</sequence>
<organism evidence="2 3">
    <name type="scientific">Manganibacter manganicus</name>
    <dbReference type="NCBI Taxonomy" id="1873176"/>
    <lineage>
        <taxon>Bacteria</taxon>
        <taxon>Pseudomonadati</taxon>
        <taxon>Pseudomonadota</taxon>
        <taxon>Alphaproteobacteria</taxon>
        <taxon>Hyphomicrobiales</taxon>
        <taxon>Phyllobacteriaceae</taxon>
        <taxon>Manganibacter</taxon>
    </lineage>
</organism>
<dbReference type="Pfam" id="PF00188">
    <property type="entry name" value="CAP"/>
    <property type="match status" value="1"/>
</dbReference>
<evidence type="ECO:0000313" key="3">
    <source>
        <dbReference type="Proteomes" id="UP000191905"/>
    </source>
</evidence>
<dbReference type="Proteomes" id="UP000191905">
    <property type="component" value="Unassembled WGS sequence"/>
</dbReference>
<dbReference type="EMBL" id="MDET01000012">
    <property type="protein sequence ID" value="OQM75875.1"/>
    <property type="molecule type" value="Genomic_DNA"/>
</dbReference>
<keyword evidence="3" id="KW-1185">Reference proteome</keyword>
<dbReference type="GO" id="GO:0008233">
    <property type="term" value="F:peptidase activity"/>
    <property type="evidence" value="ECO:0007669"/>
    <property type="project" value="UniProtKB-KW"/>
</dbReference>
<accession>A0A1V8RRT7</accession>
<feature type="domain" description="SCP" evidence="1">
    <location>
        <begin position="56"/>
        <end position="164"/>
    </location>
</feature>
<protein>
    <submittedName>
        <fullName evidence="2">Serine protease</fullName>
    </submittedName>
</protein>
<proteinExistence type="predicted"/>
<evidence type="ECO:0000259" key="1">
    <source>
        <dbReference type="Pfam" id="PF00188"/>
    </source>
</evidence>
<dbReference type="OrthoDB" id="9811255at2"/>
<keyword evidence="2" id="KW-0645">Protease</keyword>
<name>A0A1V8RRT7_9HYPH</name>
<dbReference type="InterPro" id="IPR035940">
    <property type="entry name" value="CAP_sf"/>
</dbReference>
<reference evidence="2 3" key="1">
    <citation type="journal article" date="2016" name="Int. J. Syst. Evol. Microbiol.">
        <title>Pseudaminobacter manganicus sp. nov., isolated from sludge of a manganese mine.</title>
        <authorList>
            <person name="Li J."/>
            <person name="Huang J."/>
            <person name="Liao S."/>
            <person name="Wang G."/>
        </authorList>
    </citation>
    <scope>NUCLEOTIDE SEQUENCE [LARGE SCALE GENOMIC DNA]</scope>
    <source>
        <strain evidence="2 3">JH-7</strain>
    </source>
</reference>
<dbReference type="RefSeq" id="WP_080919421.1">
    <property type="nucleotide sequence ID" value="NZ_MDET01000012.1"/>
</dbReference>
<dbReference type="SUPFAM" id="SSF55797">
    <property type="entry name" value="PR-1-like"/>
    <property type="match status" value="1"/>
</dbReference>
<dbReference type="PANTHER" id="PTHR31157">
    <property type="entry name" value="SCP DOMAIN-CONTAINING PROTEIN"/>
    <property type="match status" value="1"/>
</dbReference>
<dbReference type="Gene3D" id="3.40.33.10">
    <property type="entry name" value="CAP"/>
    <property type="match status" value="1"/>
</dbReference>
<dbReference type="InterPro" id="IPR014044">
    <property type="entry name" value="CAP_dom"/>
</dbReference>
<evidence type="ECO:0000313" key="2">
    <source>
        <dbReference type="EMBL" id="OQM75875.1"/>
    </source>
</evidence>
<dbReference type="CDD" id="cd05379">
    <property type="entry name" value="CAP_bacterial"/>
    <property type="match status" value="1"/>
</dbReference>
<dbReference type="AlphaFoldDB" id="A0A1V8RRT7"/>
<dbReference type="STRING" id="1873176.BFN67_02930"/>
<keyword evidence="2" id="KW-0378">Hydrolase</keyword>
<dbReference type="GO" id="GO:0006508">
    <property type="term" value="P:proteolysis"/>
    <property type="evidence" value="ECO:0007669"/>
    <property type="project" value="UniProtKB-KW"/>
</dbReference>